<dbReference type="SUPFAM" id="SSF53187">
    <property type="entry name" value="Zn-dependent exopeptidases"/>
    <property type="match status" value="1"/>
</dbReference>
<dbReference type="AlphaFoldDB" id="A0AAW0WS62"/>
<evidence type="ECO:0000259" key="5">
    <source>
        <dbReference type="Pfam" id="PF04389"/>
    </source>
</evidence>
<dbReference type="EMBL" id="JARKIK010000049">
    <property type="protein sequence ID" value="KAK8734852.1"/>
    <property type="molecule type" value="Genomic_DNA"/>
</dbReference>
<comment type="caution">
    <text evidence="6">The sequence shown here is derived from an EMBL/GenBank/DDBJ whole genome shotgun (WGS) entry which is preliminary data.</text>
</comment>
<protein>
    <submittedName>
        <fullName evidence="6">Uncharacterized protein</fullName>
    </submittedName>
</protein>
<evidence type="ECO:0000256" key="2">
    <source>
        <dbReference type="SAM" id="MobiDB-lite"/>
    </source>
</evidence>
<dbReference type="GO" id="GO:0004180">
    <property type="term" value="F:carboxypeptidase activity"/>
    <property type="evidence" value="ECO:0007669"/>
    <property type="project" value="TreeGrafter"/>
</dbReference>
<evidence type="ECO:0000256" key="1">
    <source>
        <dbReference type="ARBA" id="ARBA00005634"/>
    </source>
</evidence>
<name>A0AAW0WS62_CHEQU</name>
<dbReference type="InterPro" id="IPR003137">
    <property type="entry name" value="PA_domain"/>
</dbReference>
<feature type="domain" description="PA" evidence="4">
    <location>
        <begin position="216"/>
        <end position="293"/>
    </location>
</feature>
<dbReference type="Gene3D" id="3.50.30.30">
    <property type="match status" value="1"/>
</dbReference>
<dbReference type="InterPro" id="IPR046450">
    <property type="entry name" value="PA_dom_sf"/>
</dbReference>
<evidence type="ECO:0000259" key="4">
    <source>
        <dbReference type="Pfam" id="PF02225"/>
    </source>
</evidence>
<keyword evidence="3" id="KW-0472">Membrane</keyword>
<dbReference type="InterPro" id="IPR007484">
    <property type="entry name" value="Peptidase_M28"/>
</dbReference>
<dbReference type="Pfam" id="PF02225">
    <property type="entry name" value="PA"/>
    <property type="match status" value="1"/>
</dbReference>
<reference evidence="6 7" key="1">
    <citation type="journal article" date="2024" name="BMC Genomics">
        <title>Genome assembly of redclaw crayfish (Cherax quadricarinatus) provides insights into its immune adaptation and hypoxia tolerance.</title>
        <authorList>
            <person name="Liu Z."/>
            <person name="Zheng J."/>
            <person name="Li H."/>
            <person name="Fang K."/>
            <person name="Wang S."/>
            <person name="He J."/>
            <person name="Zhou D."/>
            <person name="Weng S."/>
            <person name="Chi M."/>
            <person name="Gu Z."/>
            <person name="He J."/>
            <person name="Li F."/>
            <person name="Wang M."/>
        </authorList>
    </citation>
    <scope>NUCLEOTIDE SEQUENCE [LARGE SCALE GENOMIC DNA]</scope>
    <source>
        <strain evidence="6">ZL_2023a</strain>
    </source>
</reference>
<dbReference type="Pfam" id="PF04389">
    <property type="entry name" value="Peptidase_M28"/>
    <property type="match status" value="1"/>
</dbReference>
<organism evidence="6 7">
    <name type="scientific">Cherax quadricarinatus</name>
    <name type="common">Australian red claw crayfish</name>
    <dbReference type="NCBI Taxonomy" id="27406"/>
    <lineage>
        <taxon>Eukaryota</taxon>
        <taxon>Metazoa</taxon>
        <taxon>Ecdysozoa</taxon>
        <taxon>Arthropoda</taxon>
        <taxon>Crustacea</taxon>
        <taxon>Multicrustacea</taxon>
        <taxon>Malacostraca</taxon>
        <taxon>Eumalacostraca</taxon>
        <taxon>Eucarida</taxon>
        <taxon>Decapoda</taxon>
        <taxon>Pleocyemata</taxon>
        <taxon>Astacidea</taxon>
        <taxon>Parastacoidea</taxon>
        <taxon>Parastacidae</taxon>
        <taxon>Cherax</taxon>
    </lineage>
</organism>
<dbReference type="Proteomes" id="UP001445076">
    <property type="component" value="Unassembled WGS sequence"/>
</dbReference>
<dbReference type="InterPro" id="IPR036757">
    <property type="entry name" value="TFR-like_dimer_dom_sf"/>
</dbReference>
<keyword evidence="3" id="KW-1133">Transmembrane helix</keyword>
<gene>
    <name evidence="6" type="ORF">OTU49_005688</name>
</gene>
<sequence>MLPTSCTPTCRPRRMSGESYTRWRSNPDEDEDEDIPEAGGGHRGAGAVTIITSSRSRPSKPLSPAGQARLVCILVLLLLVCLVCVGVGVCVGLAWGYSRNIIHHAIDHVIPAPSSNHIRASSRLIPNLQSNIIQDYARKLSQMPKKLLASYVESVWQAQGLHTTNTTFRVQLSKPDVDRPNTVQVTYSDGRQEIINSLPQELDPIPFSAYSPAGRVTGGLVYAHYGRRNDLVTLQAQKVTLEDAIFLVRHGKIHNGAKIHNAEQAGAGGVILYPDPADMRDGQGNRAPYPNGTGLPDDGIIWDTLSTFPGDPATPFLPSLEYIYRSGRSSQPLPRIPVHTISWRDAQRMLALLGGPEVPQEWRGKGQQLGYRLGGSWTPESDVINLTLTVNNIIYQDTITNIHATLPAADDSKMVMVGCHYGSLQSDPGAGLGSLLALSDALAKTFLPEGTQRKLVFSAWAASHHGIVGSTEFTQLYSWWLDTGMMAYLSIDEMLQGIGTMRVMASPALRQAIREAASHVSWPLGEAVSVRDGWRLSDPLGESNVHFSSLGSGSDFASFTAQRGIPSAHFMVMGENWKKTYSLQHSQYDTFQAYNQLLDPGFKWTHMLTSLVGVTTLVLSESDLPPVILNELSGELYNGWQQFLDLHSSALHKSGYNFTSIVGAIEKELITLNNMLTELDRWYHTRPYYMHPYPQPFPGPAHFRQVEQRLRWLTNLERGLLGPRGVGRTFTTHLMIGADPEDPYRAIHYPHAVQAITHALLQETPWESVHQELSYILAALTSYRQLFPTNLPAESQDEATGSTEPQV</sequence>
<dbReference type="InterPro" id="IPR039373">
    <property type="entry name" value="Peptidase_M28B"/>
</dbReference>
<dbReference type="SUPFAM" id="SSF47672">
    <property type="entry name" value="Transferrin receptor-like dimerisation domain"/>
    <property type="match status" value="1"/>
</dbReference>
<feature type="transmembrane region" description="Helical" evidence="3">
    <location>
        <begin position="70"/>
        <end position="97"/>
    </location>
</feature>
<feature type="region of interest" description="Disordered" evidence="2">
    <location>
        <begin position="1"/>
        <end position="44"/>
    </location>
</feature>
<keyword evidence="3" id="KW-0812">Transmembrane</keyword>
<proteinExistence type="inferred from homology"/>
<dbReference type="PANTHER" id="PTHR10404">
    <property type="entry name" value="N-ACETYLATED-ALPHA-LINKED ACIDIC DIPEPTIDASE"/>
    <property type="match status" value="1"/>
</dbReference>
<dbReference type="SUPFAM" id="SSF52025">
    <property type="entry name" value="PA domain"/>
    <property type="match status" value="1"/>
</dbReference>
<dbReference type="PANTHER" id="PTHR10404:SF77">
    <property type="entry name" value="GLUTAMATE CARBOXYPEPTIDASE 2 HOMOLOG"/>
    <property type="match status" value="1"/>
</dbReference>
<feature type="domain" description="Peptidase M28" evidence="5">
    <location>
        <begin position="401"/>
        <end position="595"/>
    </location>
</feature>
<evidence type="ECO:0000313" key="6">
    <source>
        <dbReference type="EMBL" id="KAK8734852.1"/>
    </source>
</evidence>
<evidence type="ECO:0000313" key="7">
    <source>
        <dbReference type="Proteomes" id="UP001445076"/>
    </source>
</evidence>
<accession>A0AAW0WS62</accession>
<keyword evidence="7" id="KW-1185">Reference proteome</keyword>
<comment type="similarity">
    <text evidence="1">Belongs to the peptidase M28 family. M28B subfamily.</text>
</comment>
<evidence type="ECO:0000256" key="3">
    <source>
        <dbReference type="SAM" id="Phobius"/>
    </source>
</evidence>
<dbReference type="Gene3D" id="3.40.630.10">
    <property type="entry name" value="Zn peptidases"/>
    <property type="match status" value="1"/>
</dbReference>
<dbReference type="FunFam" id="3.40.630.10:FF:000101">
    <property type="entry name" value="N-acetylated alpha-linked acidic dipeptidase like 1"/>
    <property type="match status" value="1"/>
</dbReference>